<evidence type="ECO:0000256" key="1">
    <source>
        <dbReference type="SAM" id="Phobius"/>
    </source>
</evidence>
<name>A0A1G6NQM4_9MICO</name>
<keyword evidence="1" id="KW-1133">Transmembrane helix</keyword>
<dbReference type="RefSeq" id="WP_139168115.1">
    <property type="nucleotide sequence ID" value="NZ_FMYG01000006.1"/>
</dbReference>
<keyword evidence="1" id="KW-0812">Transmembrane</keyword>
<dbReference type="STRING" id="993073.AS029_12700"/>
<accession>A0A1G6NQM4</accession>
<dbReference type="EMBL" id="FMYG01000006">
    <property type="protein sequence ID" value="SDC70183.1"/>
    <property type="molecule type" value="Genomic_DNA"/>
</dbReference>
<feature type="transmembrane region" description="Helical" evidence="1">
    <location>
        <begin position="7"/>
        <end position="24"/>
    </location>
</feature>
<reference evidence="2 3" key="1">
    <citation type="submission" date="2016-09" db="EMBL/GenBank/DDBJ databases">
        <authorList>
            <person name="Capua I."/>
            <person name="De Benedictis P."/>
            <person name="Joannis T."/>
            <person name="Lombin L.H."/>
            <person name="Cattoli G."/>
        </authorList>
    </citation>
    <scope>NUCLEOTIDE SEQUENCE [LARGE SCALE GENOMIC DNA]</scope>
    <source>
        <strain evidence="2 3">NIO-1002</strain>
    </source>
</reference>
<feature type="transmembrane region" description="Helical" evidence="1">
    <location>
        <begin position="30"/>
        <end position="51"/>
    </location>
</feature>
<proteinExistence type="predicted"/>
<organism evidence="2 3">
    <name type="scientific">Microbacterium enclense</name>
    <dbReference type="NCBI Taxonomy" id="993073"/>
    <lineage>
        <taxon>Bacteria</taxon>
        <taxon>Bacillati</taxon>
        <taxon>Actinomycetota</taxon>
        <taxon>Actinomycetes</taxon>
        <taxon>Micrococcales</taxon>
        <taxon>Microbacteriaceae</taxon>
        <taxon>Microbacterium</taxon>
    </lineage>
</organism>
<evidence type="ECO:0000313" key="2">
    <source>
        <dbReference type="EMBL" id="SDC70183.1"/>
    </source>
</evidence>
<protein>
    <submittedName>
        <fullName evidence="2">Uncharacterized protein</fullName>
    </submittedName>
</protein>
<sequence>MNVIGRIVAVLLGSGVLFIVLAILRGRFDGAATIAVACLVLAVSTTVWAAINRKRSDHS</sequence>
<dbReference type="Proteomes" id="UP000183203">
    <property type="component" value="Unassembled WGS sequence"/>
</dbReference>
<keyword evidence="1" id="KW-0472">Membrane</keyword>
<evidence type="ECO:0000313" key="3">
    <source>
        <dbReference type="Proteomes" id="UP000183203"/>
    </source>
</evidence>
<dbReference type="AlphaFoldDB" id="A0A1G6NQM4"/>
<gene>
    <name evidence="2" type="ORF">SAMN05216418_2819</name>
</gene>